<dbReference type="SMART" id="SM00065">
    <property type="entry name" value="GAF"/>
    <property type="match status" value="1"/>
</dbReference>
<dbReference type="NCBIfam" id="TIGR00254">
    <property type="entry name" value="GGDEF"/>
    <property type="match status" value="1"/>
</dbReference>
<dbReference type="PROSITE" id="PS50887">
    <property type="entry name" value="GGDEF"/>
    <property type="match status" value="1"/>
</dbReference>
<dbReference type="InterPro" id="IPR029787">
    <property type="entry name" value="Nucleotide_cyclase"/>
</dbReference>
<reference evidence="4" key="2">
    <citation type="journal article" date="2024" name="Environ. Microbiol.">
        <title>Genome analysis and description of Tunturibacter gen. nov. expands the diversity of Terriglobia in tundra soils.</title>
        <authorList>
            <person name="Messyasz A."/>
            <person name="Mannisto M.K."/>
            <person name="Kerkhof L.J."/>
            <person name="Haggblom M.M."/>
        </authorList>
    </citation>
    <scope>NUCLEOTIDE SEQUENCE</scope>
    <source>
        <strain evidence="4">X5P6</strain>
    </source>
</reference>
<dbReference type="InterPro" id="IPR001633">
    <property type="entry name" value="EAL_dom"/>
</dbReference>
<dbReference type="PROSITE" id="PS50883">
    <property type="entry name" value="EAL"/>
    <property type="match status" value="1"/>
</dbReference>
<dbReference type="EMBL" id="CP132942">
    <property type="protein sequence ID" value="XCB33007.1"/>
    <property type="molecule type" value="Genomic_DNA"/>
</dbReference>
<dbReference type="KEGG" id="tpsc:RBB77_21720"/>
<dbReference type="AlphaFoldDB" id="A0AAU7ZQ14"/>
<evidence type="ECO:0000259" key="3">
    <source>
        <dbReference type="PROSITE" id="PS50887"/>
    </source>
</evidence>
<dbReference type="PANTHER" id="PTHR44757">
    <property type="entry name" value="DIGUANYLATE CYCLASE DGCP"/>
    <property type="match status" value="1"/>
</dbReference>
<feature type="domain" description="EAL" evidence="2">
    <location>
        <begin position="581"/>
        <end position="834"/>
    </location>
</feature>
<dbReference type="SUPFAM" id="SSF141868">
    <property type="entry name" value="EAL domain-like"/>
    <property type="match status" value="1"/>
</dbReference>
<dbReference type="InterPro" id="IPR029016">
    <property type="entry name" value="GAF-like_dom_sf"/>
</dbReference>
<dbReference type="InterPro" id="IPR003018">
    <property type="entry name" value="GAF"/>
</dbReference>
<sequence>MPSLNYQLESRSRIGNQLFYALVVLQVAISVGSLLGSHSLRSVESTVLEDRAALTSYRVQLDGLQTQMEGAHASSTGLETQRASATTLGSSLQALAESAPAGFATNSSATARHAEAFRQLATRPVVDTMWIADYDQELSEAAQSLEHARVKTNAAEAEFLIQTQRIHRIRLWIERMDTATPLLLLSTILCMTWLKREMRLQVVHRMKIEVELRQERSSLENRIEERTAELQSEVKERMRVEQLNRGRNQVLEMLARDEPTEEIFRVLVEVLARHRSTWACALHLLEDGTLHLKASTDVPDKLVRNLQQLSAGMASVPELEALSQSKALILDDLAADRKPWTELLRANGIQSLWSAPFFGPDKSPLGTLTIYALLRYPPSPADLELLETHSQMAAMVLERCRLQDELRRHAYHDSMTSLPNRLLGQERLSTAIRRAKRNGESIAVLWIDLNKFKQINDVHGHAAGDSVLRQVADRLLKRLRDSDTVARMGGDEFMVVLEDIPGRADAQMVAETLLDTLKLPVAFQDLQLSISASIGIALFPDDGDSADSLERNADLAMYEAKFGNYGTRTFSSVLNQALIDRRELEQEMASALEHGGYELHYQPQCDQNGRVAAFEALLRFTHPTLGVVPPSRLVPIAEESQMIISLGTWVLREACRHNRQWQLEGYPPVRVAVNISSMQFAREDFADSVAKVLEETGLAPEFLELELTESVVVKDFTESTRQLQRLKRLGVSIAIDDFGTGYSSLNYLHRLPIDRLKIDRSFIQVLSAPNSTLPILEAIIAMAKNMELGVVGEGVETDEQRAMLCLKGCDLLQGFLYSRPVSADRAKFLLQAGPLYESMLREDALAVAAV</sequence>
<accession>A0AAU7ZQ14</accession>
<dbReference type="InterPro" id="IPR052155">
    <property type="entry name" value="Biofilm_reg_signaling"/>
</dbReference>
<dbReference type="SUPFAM" id="SSF55073">
    <property type="entry name" value="Nucleotide cyclase"/>
    <property type="match status" value="1"/>
</dbReference>
<dbReference type="CDD" id="cd01948">
    <property type="entry name" value="EAL"/>
    <property type="match status" value="1"/>
</dbReference>
<dbReference type="Gene3D" id="3.30.70.270">
    <property type="match status" value="1"/>
</dbReference>
<reference evidence="4" key="1">
    <citation type="submission" date="2023-08" db="EMBL/GenBank/DDBJ databases">
        <authorList>
            <person name="Messyasz A."/>
            <person name="Mannisto M.K."/>
            <person name="Kerkhof L.J."/>
            <person name="Haggblom M."/>
        </authorList>
    </citation>
    <scope>NUCLEOTIDE SEQUENCE</scope>
    <source>
        <strain evidence="4">X5P6</strain>
    </source>
</reference>
<protein>
    <submittedName>
        <fullName evidence="4">EAL domain-containing protein</fullName>
    </submittedName>
</protein>
<feature type="domain" description="GGDEF" evidence="3">
    <location>
        <begin position="440"/>
        <end position="575"/>
    </location>
</feature>
<evidence type="ECO:0000256" key="1">
    <source>
        <dbReference type="SAM" id="Coils"/>
    </source>
</evidence>
<dbReference type="InterPro" id="IPR000160">
    <property type="entry name" value="GGDEF_dom"/>
</dbReference>
<dbReference type="SMART" id="SM00267">
    <property type="entry name" value="GGDEF"/>
    <property type="match status" value="1"/>
</dbReference>
<dbReference type="InterPro" id="IPR043128">
    <property type="entry name" value="Rev_trsase/Diguanyl_cyclase"/>
</dbReference>
<dbReference type="InterPro" id="IPR035919">
    <property type="entry name" value="EAL_sf"/>
</dbReference>
<feature type="coiled-coil region" evidence="1">
    <location>
        <begin position="209"/>
        <end position="236"/>
    </location>
</feature>
<dbReference type="PANTHER" id="PTHR44757:SF2">
    <property type="entry name" value="BIOFILM ARCHITECTURE MAINTENANCE PROTEIN MBAA"/>
    <property type="match status" value="1"/>
</dbReference>
<dbReference type="SMART" id="SM00052">
    <property type="entry name" value="EAL"/>
    <property type="match status" value="1"/>
</dbReference>
<gene>
    <name evidence="4" type="ORF">RBB77_21720</name>
</gene>
<dbReference type="Pfam" id="PF13185">
    <property type="entry name" value="GAF_2"/>
    <property type="match status" value="1"/>
</dbReference>
<dbReference type="Gene3D" id="3.30.450.40">
    <property type="match status" value="1"/>
</dbReference>
<evidence type="ECO:0000259" key="2">
    <source>
        <dbReference type="PROSITE" id="PS50883"/>
    </source>
</evidence>
<dbReference type="Pfam" id="PF00990">
    <property type="entry name" value="GGDEF"/>
    <property type="match status" value="1"/>
</dbReference>
<dbReference type="Gene3D" id="3.20.20.450">
    <property type="entry name" value="EAL domain"/>
    <property type="match status" value="1"/>
</dbReference>
<dbReference type="RefSeq" id="WP_353063849.1">
    <property type="nucleotide sequence ID" value="NZ_CP132942.1"/>
</dbReference>
<proteinExistence type="predicted"/>
<keyword evidence="1" id="KW-0175">Coiled coil</keyword>
<dbReference type="CDD" id="cd01949">
    <property type="entry name" value="GGDEF"/>
    <property type="match status" value="1"/>
</dbReference>
<organism evidence="4">
    <name type="scientific">Tunturiibacter psychrotolerans</name>
    <dbReference type="NCBI Taxonomy" id="3069686"/>
    <lineage>
        <taxon>Bacteria</taxon>
        <taxon>Pseudomonadati</taxon>
        <taxon>Acidobacteriota</taxon>
        <taxon>Terriglobia</taxon>
        <taxon>Terriglobales</taxon>
        <taxon>Acidobacteriaceae</taxon>
        <taxon>Tunturiibacter</taxon>
    </lineage>
</organism>
<dbReference type="SUPFAM" id="SSF55781">
    <property type="entry name" value="GAF domain-like"/>
    <property type="match status" value="1"/>
</dbReference>
<name>A0AAU7ZQ14_9BACT</name>
<evidence type="ECO:0000313" key="4">
    <source>
        <dbReference type="EMBL" id="XCB33007.1"/>
    </source>
</evidence>
<dbReference type="Pfam" id="PF00563">
    <property type="entry name" value="EAL"/>
    <property type="match status" value="1"/>
</dbReference>